<protein>
    <submittedName>
        <fullName evidence="1">Uncharacterized protein</fullName>
    </submittedName>
</protein>
<accession>A0ACC2SZA0</accession>
<sequence length="420" mass="47515">MKQTPANPPGNGAINQLIRKKSKATVEKATQDIKATSVSFTIEEVVGLTEEVWEKIKSSPTVIHVKLKPASLLPNDLKTRTALKQLIKYTAVVELSYDMITQPKLNRWVLGFRFTVLRLNLATINPQNQIKVLKPINPRIHELHLVLPEPNQGVLDTLSSCFKALKVLTIVYCQESKVKSLFHTFAPFRAMKVTFQGLDVPKWATAAKNEKMITFDGIEFETGLERHSTARSSILTLFSTKLSKLALEAHLANVAILGFEIRNTFRKDWAIARDLKQLRGLTLDLPDVYHGYSTSGFKYPQVTSLVINNIRHVDVPFFRWIAEGFPKIRYLALNSICPFLDFPTRKVSFKSGLPKLQHFISDVNLSPEIYMAFLRLSPDLQEMVIPAGRFRVHPAANQDHRMFVPVDSHLSVEGCFVPTK</sequence>
<gene>
    <name evidence="1" type="ORF">DSO57_1036325</name>
</gene>
<comment type="caution">
    <text evidence="1">The sequence shown here is derived from an EMBL/GenBank/DDBJ whole genome shotgun (WGS) entry which is preliminary data.</text>
</comment>
<evidence type="ECO:0000313" key="1">
    <source>
        <dbReference type="EMBL" id="KAJ9067718.1"/>
    </source>
</evidence>
<dbReference type="EMBL" id="QTSX02003896">
    <property type="protein sequence ID" value="KAJ9067718.1"/>
    <property type="molecule type" value="Genomic_DNA"/>
</dbReference>
<name>A0ACC2SZA0_9FUNG</name>
<organism evidence="1 2">
    <name type="scientific">Entomophthora muscae</name>
    <dbReference type="NCBI Taxonomy" id="34485"/>
    <lineage>
        <taxon>Eukaryota</taxon>
        <taxon>Fungi</taxon>
        <taxon>Fungi incertae sedis</taxon>
        <taxon>Zoopagomycota</taxon>
        <taxon>Entomophthoromycotina</taxon>
        <taxon>Entomophthoromycetes</taxon>
        <taxon>Entomophthorales</taxon>
        <taxon>Entomophthoraceae</taxon>
        <taxon>Entomophthora</taxon>
    </lineage>
</organism>
<evidence type="ECO:0000313" key="2">
    <source>
        <dbReference type="Proteomes" id="UP001165960"/>
    </source>
</evidence>
<dbReference type="Proteomes" id="UP001165960">
    <property type="component" value="Unassembled WGS sequence"/>
</dbReference>
<proteinExistence type="predicted"/>
<reference evidence="1" key="1">
    <citation type="submission" date="2022-04" db="EMBL/GenBank/DDBJ databases">
        <title>Genome of the entomopathogenic fungus Entomophthora muscae.</title>
        <authorList>
            <person name="Elya C."/>
            <person name="Lovett B.R."/>
            <person name="Lee E."/>
            <person name="Macias A.M."/>
            <person name="Hajek A.E."/>
            <person name="De Bivort B.L."/>
            <person name="Kasson M.T."/>
            <person name="De Fine Licht H.H."/>
            <person name="Stajich J.E."/>
        </authorList>
    </citation>
    <scope>NUCLEOTIDE SEQUENCE</scope>
    <source>
        <strain evidence="1">Berkeley</strain>
    </source>
</reference>
<keyword evidence="2" id="KW-1185">Reference proteome</keyword>